<dbReference type="EMBL" id="JANIIK010000112">
    <property type="protein sequence ID" value="KAJ3593774.1"/>
    <property type="molecule type" value="Genomic_DNA"/>
</dbReference>
<dbReference type="AlphaFoldDB" id="A0A9Q0DSL0"/>
<accession>A0A9Q0DSL0</accession>
<evidence type="ECO:0000256" key="1">
    <source>
        <dbReference type="SAM" id="MobiDB-lite"/>
    </source>
</evidence>
<reference evidence="2" key="1">
    <citation type="submission" date="2022-07" db="EMBL/GenBank/DDBJ databases">
        <title>Chromosome-level genome of Muraenolepis orangiensis.</title>
        <authorList>
            <person name="Kim J."/>
        </authorList>
    </citation>
    <scope>NUCLEOTIDE SEQUENCE</scope>
    <source>
        <strain evidence="2">KU_S4_2022</strain>
        <tissue evidence="2">Muscle</tissue>
    </source>
</reference>
<proteinExistence type="predicted"/>
<name>A0A9Q0DSL0_9TELE</name>
<feature type="compositionally biased region" description="Polar residues" evidence="1">
    <location>
        <begin position="23"/>
        <end position="32"/>
    </location>
</feature>
<comment type="caution">
    <text evidence="2">The sequence shown here is derived from an EMBL/GenBank/DDBJ whole genome shotgun (WGS) entry which is preliminary data.</text>
</comment>
<feature type="non-terminal residue" evidence="2">
    <location>
        <position position="1"/>
    </location>
</feature>
<organism evidence="2 3">
    <name type="scientific">Muraenolepis orangiensis</name>
    <name type="common">Patagonian moray cod</name>
    <dbReference type="NCBI Taxonomy" id="630683"/>
    <lineage>
        <taxon>Eukaryota</taxon>
        <taxon>Metazoa</taxon>
        <taxon>Chordata</taxon>
        <taxon>Craniata</taxon>
        <taxon>Vertebrata</taxon>
        <taxon>Euteleostomi</taxon>
        <taxon>Actinopterygii</taxon>
        <taxon>Neopterygii</taxon>
        <taxon>Teleostei</taxon>
        <taxon>Neoteleostei</taxon>
        <taxon>Acanthomorphata</taxon>
        <taxon>Zeiogadaria</taxon>
        <taxon>Gadariae</taxon>
        <taxon>Gadiformes</taxon>
        <taxon>Muraenolepidoidei</taxon>
        <taxon>Muraenolepididae</taxon>
        <taxon>Muraenolepis</taxon>
    </lineage>
</organism>
<evidence type="ECO:0000313" key="3">
    <source>
        <dbReference type="Proteomes" id="UP001148018"/>
    </source>
</evidence>
<evidence type="ECO:0000313" key="2">
    <source>
        <dbReference type="EMBL" id="KAJ3593774.1"/>
    </source>
</evidence>
<feature type="region of interest" description="Disordered" evidence="1">
    <location>
        <begin position="1"/>
        <end position="47"/>
    </location>
</feature>
<gene>
    <name evidence="2" type="ORF">NHX12_006108</name>
</gene>
<feature type="compositionally biased region" description="Low complexity" evidence="1">
    <location>
        <begin position="8"/>
        <end position="22"/>
    </location>
</feature>
<sequence>TRLVGLVSSSRRLTASSRSRASQTPPKAQGTRSAGGPLLDDETDPIDDYGAHKRLTWISPGHRQSLQGRKS</sequence>
<keyword evidence="3" id="KW-1185">Reference proteome</keyword>
<dbReference type="Proteomes" id="UP001148018">
    <property type="component" value="Unassembled WGS sequence"/>
</dbReference>
<protein>
    <submittedName>
        <fullName evidence="2">Uncharacterized protein</fullName>
    </submittedName>
</protein>